<reference evidence="2" key="1">
    <citation type="journal article" date="2019" name="Int. J. Syst. Evol. Microbiol.">
        <title>The Global Catalogue of Microorganisms (GCM) 10K type strain sequencing project: providing services to taxonomists for standard genome sequencing and annotation.</title>
        <authorList>
            <consortium name="The Broad Institute Genomics Platform"/>
            <consortium name="The Broad Institute Genome Sequencing Center for Infectious Disease"/>
            <person name="Wu L."/>
            <person name="Ma J."/>
        </authorList>
    </citation>
    <scope>NUCLEOTIDE SEQUENCE [LARGE SCALE GENOMIC DNA]</scope>
    <source>
        <strain evidence="2">CGMCC 4.7393</strain>
    </source>
</reference>
<keyword evidence="2" id="KW-1185">Reference proteome</keyword>
<dbReference type="RefSeq" id="WP_066618724.1">
    <property type="nucleotide sequence ID" value="NZ_JBHSYQ010000003.1"/>
</dbReference>
<protein>
    <submittedName>
        <fullName evidence="1">YqiA/YcfP family alpha/beta fold hydrolase</fullName>
    </submittedName>
</protein>
<organism evidence="1 2">
    <name type="scientific">Rufibacter roseus</name>
    <dbReference type="NCBI Taxonomy" id="1567108"/>
    <lineage>
        <taxon>Bacteria</taxon>
        <taxon>Pseudomonadati</taxon>
        <taxon>Bacteroidota</taxon>
        <taxon>Cytophagia</taxon>
        <taxon>Cytophagales</taxon>
        <taxon>Hymenobacteraceae</taxon>
        <taxon>Rufibacter</taxon>
    </lineage>
</organism>
<dbReference type="InterPro" id="IPR029058">
    <property type="entry name" value="AB_hydrolase_fold"/>
</dbReference>
<dbReference type="Gene3D" id="3.40.50.1820">
    <property type="entry name" value="alpha/beta hydrolase"/>
    <property type="match status" value="1"/>
</dbReference>
<proteinExistence type="predicted"/>
<gene>
    <name evidence="1" type="ORF">ACFQHR_08760</name>
</gene>
<dbReference type="SUPFAM" id="SSF53474">
    <property type="entry name" value="alpha/beta-Hydrolases"/>
    <property type="match status" value="1"/>
</dbReference>
<dbReference type="InterPro" id="IPR008886">
    <property type="entry name" value="UPF0227/Esterase_YqiA"/>
</dbReference>
<accession>A0ABW2DJ88</accession>
<evidence type="ECO:0000313" key="2">
    <source>
        <dbReference type="Proteomes" id="UP001596405"/>
    </source>
</evidence>
<name>A0ABW2DJ88_9BACT</name>
<dbReference type="Pfam" id="PF05728">
    <property type="entry name" value="UPF0227"/>
    <property type="match status" value="1"/>
</dbReference>
<dbReference type="Proteomes" id="UP001596405">
    <property type="component" value="Unassembled WGS sequence"/>
</dbReference>
<keyword evidence="1" id="KW-0378">Hydrolase</keyword>
<dbReference type="GO" id="GO:0016787">
    <property type="term" value="F:hydrolase activity"/>
    <property type="evidence" value="ECO:0007669"/>
    <property type="project" value="UniProtKB-KW"/>
</dbReference>
<dbReference type="EMBL" id="JBHSYQ010000003">
    <property type="protein sequence ID" value="MFC6997715.1"/>
    <property type="molecule type" value="Genomic_DNA"/>
</dbReference>
<evidence type="ECO:0000313" key="1">
    <source>
        <dbReference type="EMBL" id="MFC6997715.1"/>
    </source>
</evidence>
<comment type="caution">
    <text evidence="1">The sequence shown here is derived from an EMBL/GenBank/DDBJ whole genome shotgun (WGS) entry which is preliminary data.</text>
</comment>
<sequence length="171" mass="19128">MKKNILYLHGYNGSLTPAKQTVLERFGYVMAPSIVYDNPDYFNKLVVPAATADIIIGSSFGGHTAHLLSLLYNKPALLFNPAFVTSIPNPDLSGFAFPHFKSSRTHIILGKKDDVIFYKDNLEYINRTITQKDMSLISLEHLGHRIPEDVFAEQVATFMEEVAAEPKTSTH</sequence>